<name>A0A218W7V3_PUNGR</name>
<dbReference type="AlphaFoldDB" id="A0A218W7V3"/>
<gene>
    <name evidence="2" type="ORF">CDL15_Pgr016382</name>
</gene>
<evidence type="ECO:0000259" key="1">
    <source>
        <dbReference type="Pfam" id="PF03732"/>
    </source>
</evidence>
<dbReference type="Pfam" id="PF03732">
    <property type="entry name" value="Retrotrans_gag"/>
    <property type="match status" value="1"/>
</dbReference>
<evidence type="ECO:0000313" key="2">
    <source>
        <dbReference type="EMBL" id="OWM68182.1"/>
    </source>
</evidence>
<accession>A0A218W7V3</accession>
<dbReference type="PANTHER" id="PTHR33223:SF11">
    <property type="entry name" value="ELEMENT PROTEIN, PUTATIVE-RELATED"/>
    <property type="match status" value="1"/>
</dbReference>
<proteinExistence type="predicted"/>
<protein>
    <recommendedName>
        <fullName evidence="1">Retrotransposon gag domain-containing protein</fullName>
    </recommendedName>
</protein>
<sequence>MNKWSDIRCGETEALSFLLEGQSQGVASIITPGSIATWDHLEQKFLAMYFPPSKATKMRNDIMTFGQQEFESLGEEWERFKELWRRCPHHGLEKWMLLQSFSNGLLGLTRVTLDAAAGGNLMNKSDDEAYELLEQMTMNRPSERTNPRREAGVYELDTANTLHAQIAALHKKIDAMSIHLTQVPATTCENCGGEHQSNQCAIVVESTNFIGNNPRSNPFSNINSILFMDVSIFFNEFLICVYI</sequence>
<evidence type="ECO:0000313" key="3">
    <source>
        <dbReference type="Proteomes" id="UP000197138"/>
    </source>
</evidence>
<comment type="caution">
    <text evidence="2">The sequence shown here is derived from an EMBL/GenBank/DDBJ whole genome shotgun (WGS) entry which is preliminary data.</text>
</comment>
<dbReference type="InterPro" id="IPR005162">
    <property type="entry name" value="Retrotrans_gag_dom"/>
</dbReference>
<reference evidence="3" key="1">
    <citation type="journal article" date="2017" name="Plant J.">
        <title>The pomegranate (Punica granatum L.) genome and the genomics of punicalagin biosynthesis.</title>
        <authorList>
            <person name="Qin G."/>
            <person name="Xu C."/>
            <person name="Ming R."/>
            <person name="Tang H."/>
            <person name="Guyot R."/>
            <person name="Kramer E.M."/>
            <person name="Hu Y."/>
            <person name="Yi X."/>
            <person name="Qi Y."/>
            <person name="Xu X."/>
            <person name="Gao Z."/>
            <person name="Pan H."/>
            <person name="Jian J."/>
            <person name="Tian Y."/>
            <person name="Yue Z."/>
            <person name="Xu Y."/>
        </authorList>
    </citation>
    <scope>NUCLEOTIDE SEQUENCE [LARGE SCALE GENOMIC DNA]</scope>
    <source>
        <strain evidence="3">cv. Dabenzi</strain>
    </source>
</reference>
<organism evidence="2 3">
    <name type="scientific">Punica granatum</name>
    <name type="common">Pomegranate</name>
    <dbReference type="NCBI Taxonomy" id="22663"/>
    <lineage>
        <taxon>Eukaryota</taxon>
        <taxon>Viridiplantae</taxon>
        <taxon>Streptophyta</taxon>
        <taxon>Embryophyta</taxon>
        <taxon>Tracheophyta</taxon>
        <taxon>Spermatophyta</taxon>
        <taxon>Magnoliopsida</taxon>
        <taxon>eudicotyledons</taxon>
        <taxon>Gunneridae</taxon>
        <taxon>Pentapetalae</taxon>
        <taxon>rosids</taxon>
        <taxon>malvids</taxon>
        <taxon>Myrtales</taxon>
        <taxon>Lythraceae</taxon>
        <taxon>Punica</taxon>
    </lineage>
</organism>
<feature type="domain" description="Retrotransposon gag" evidence="1">
    <location>
        <begin position="16"/>
        <end position="105"/>
    </location>
</feature>
<dbReference type="Proteomes" id="UP000197138">
    <property type="component" value="Unassembled WGS sequence"/>
</dbReference>
<dbReference type="PANTHER" id="PTHR33223">
    <property type="entry name" value="CCHC-TYPE DOMAIN-CONTAINING PROTEIN"/>
    <property type="match status" value="1"/>
</dbReference>
<dbReference type="EMBL" id="MTKT01005171">
    <property type="protein sequence ID" value="OWM68182.1"/>
    <property type="molecule type" value="Genomic_DNA"/>
</dbReference>